<dbReference type="Gene3D" id="3.80.10.10">
    <property type="entry name" value="Ribonuclease Inhibitor"/>
    <property type="match status" value="1"/>
</dbReference>
<dbReference type="AlphaFoldDB" id="A0AA38ZAR6"/>
<sequence>MGLQSLTSLKELRILLCPKLRSLVPKEGLPPTLAELKIEGCPILKKRCLKEKGKYWRKIAHIPYIDIDDIVQQ</sequence>
<name>A0AA38ZAR6_VITRO</name>
<dbReference type="Proteomes" id="UP001168098">
    <property type="component" value="Unassembled WGS sequence"/>
</dbReference>
<proteinExistence type="predicted"/>
<organism evidence="1 2">
    <name type="scientific">Vitis rotundifolia</name>
    <name type="common">Muscadine grape</name>
    <dbReference type="NCBI Taxonomy" id="103349"/>
    <lineage>
        <taxon>Eukaryota</taxon>
        <taxon>Viridiplantae</taxon>
        <taxon>Streptophyta</taxon>
        <taxon>Embryophyta</taxon>
        <taxon>Tracheophyta</taxon>
        <taxon>Spermatophyta</taxon>
        <taxon>Magnoliopsida</taxon>
        <taxon>eudicotyledons</taxon>
        <taxon>Gunneridae</taxon>
        <taxon>Pentapetalae</taxon>
        <taxon>rosids</taxon>
        <taxon>Vitales</taxon>
        <taxon>Vitaceae</taxon>
        <taxon>Viteae</taxon>
        <taxon>Vitis</taxon>
    </lineage>
</organism>
<accession>A0AA38ZAR6</accession>
<comment type="caution">
    <text evidence="1">The sequence shown here is derived from an EMBL/GenBank/DDBJ whole genome shotgun (WGS) entry which is preliminary data.</text>
</comment>
<reference evidence="1 2" key="1">
    <citation type="journal article" date="2023" name="BMC Biotechnol.">
        <title>Vitis rotundifolia cv Carlos genome sequencing.</title>
        <authorList>
            <person name="Huff M."/>
            <person name="Hulse-Kemp A."/>
            <person name="Scheffler B."/>
            <person name="Youngblood R."/>
            <person name="Simpson S."/>
            <person name="Babiker E."/>
            <person name="Staton M."/>
        </authorList>
    </citation>
    <scope>NUCLEOTIDE SEQUENCE [LARGE SCALE GENOMIC DNA]</scope>
    <source>
        <tissue evidence="1">Leaf</tissue>
    </source>
</reference>
<protein>
    <submittedName>
        <fullName evidence="1">Uncharacterized protein</fullName>
    </submittedName>
</protein>
<evidence type="ECO:0000313" key="1">
    <source>
        <dbReference type="EMBL" id="KAJ9685385.1"/>
    </source>
</evidence>
<evidence type="ECO:0000313" key="2">
    <source>
        <dbReference type="Proteomes" id="UP001168098"/>
    </source>
</evidence>
<keyword evidence="2" id="KW-1185">Reference proteome</keyword>
<dbReference type="EMBL" id="JARBHA010000013">
    <property type="protein sequence ID" value="KAJ9685385.1"/>
    <property type="molecule type" value="Genomic_DNA"/>
</dbReference>
<dbReference type="InterPro" id="IPR032675">
    <property type="entry name" value="LRR_dom_sf"/>
</dbReference>
<gene>
    <name evidence="1" type="ORF">PVL29_017424</name>
</gene>